<dbReference type="GO" id="GO:0005524">
    <property type="term" value="F:ATP binding"/>
    <property type="evidence" value="ECO:0007669"/>
    <property type="project" value="UniProtKB-KW"/>
</dbReference>
<evidence type="ECO:0000259" key="6">
    <source>
        <dbReference type="PROSITE" id="PS50011"/>
    </source>
</evidence>
<evidence type="ECO:0000256" key="3">
    <source>
        <dbReference type="ARBA" id="ARBA00022741"/>
    </source>
</evidence>
<feature type="domain" description="Protein kinase" evidence="6">
    <location>
        <begin position="12"/>
        <end position="275"/>
    </location>
</feature>
<dbReference type="Pfam" id="PF00069">
    <property type="entry name" value="Pkinase"/>
    <property type="match status" value="1"/>
</dbReference>
<accession>A0A976QQ14</accession>
<gene>
    <name evidence="7" type="ORF">MACJ_000818</name>
</gene>
<evidence type="ECO:0000256" key="2">
    <source>
        <dbReference type="ARBA" id="ARBA00022679"/>
    </source>
</evidence>
<proteinExistence type="predicted"/>
<evidence type="ECO:0000313" key="8">
    <source>
        <dbReference type="Proteomes" id="UP000244803"/>
    </source>
</evidence>
<evidence type="ECO:0000256" key="4">
    <source>
        <dbReference type="ARBA" id="ARBA00022777"/>
    </source>
</evidence>
<dbReference type="PROSITE" id="PS50011">
    <property type="entry name" value="PROTEIN_KINASE_DOM"/>
    <property type="match status" value="1"/>
</dbReference>
<evidence type="ECO:0000256" key="5">
    <source>
        <dbReference type="ARBA" id="ARBA00022840"/>
    </source>
</evidence>
<keyword evidence="4 7" id="KW-0418">Kinase</keyword>
<keyword evidence="1" id="KW-0723">Serine/threonine-protein kinase</keyword>
<dbReference type="InterPro" id="IPR050205">
    <property type="entry name" value="CDPK_Ser/Thr_kinases"/>
</dbReference>
<dbReference type="InterPro" id="IPR000719">
    <property type="entry name" value="Prot_kinase_dom"/>
</dbReference>
<dbReference type="SMART" id="SM00220">
    <property type="entry name" value="S_TKc"/>
    <property type="match status" value="1"/>
</dbReference>
<sequence length="394" mass="46159">MRFFSPKFENEYTLGKRICNGVTCQIRECRSIKEEKDYVVKIYPSDLDDINTIRYEHHLYVKNKLNSIPNILKLKECYFDKYYVYYVMEKYEGKDLFATIMDGLQYSEHDLATFFRQIFRSLRSLHSLNIVHRNISGKNLVFARDDRRVLLLKGLRYMLSTNEYSKFNIVVEHSLQYLSPEIISQDTNLLNITKSDIWACGVILYTLLFGTNLFPIEFPFDKYTQNIVKGEINWNVKSPLLDYSNKLAIDFCKSLLKLNPDERITAKDALFHPWLSIDNVDSHNKQLAPERFYAEVRNSIDELDTLEENTFIQYRHRLNDDVLSRSGGSALLNKLGSTLSLSSRSIKLQGQKPPARLTSRCLPFKIRKPALRMKRFGSKRQDTKPLIENQVVEK</sequence>
<dbReference type="PANTHER" id="PTHR24349">
    <property type="entry name" value="SERINE/THREONINE-PROTEIN KINASE"/>
    <property type="match status" value="1"/>
</dbReference>
<organism evidence="7 8">
    <name type="scientific">Theileria orientalis</name>
    <dbReference type="NCBI Taxonomy" id="68886"/>
    <lineage>
        <taxon>Eukaryota</taxon>
        <taxon>Sar</taxon>
        <taxon>Alveolata</taxon>
        <taxon>Apicomplexa</taxon>
        <taxon>Aconoidasida</taxon>
        <taxon>Piroplasmida</taxon>
        <taxon>Theileriidae</taxon>
        <taxon>Theileria</taxon>
    </lineage>
</organism>
<dbReference type="InterPro" id="IPR011009">
    <property type="entry name" value="Kinase-like_dom_sf"/>
</dbReference>
<dbReference type="SUPFAM" id="SSF56112">
    <property type="entry name" value="Protein kinase-like (PK-like)"/>
    <property type="match status" value="1"/>
</dbReference>
<keyword evidence="3" id="KW-0547">Nucleotide-binding</keyword>
<reference evidence="7" key="1">
    <citation type="submission" date="2022-07" db="EMBL/GenBank/DDBJ databases">
        <title>Evaluation of T. orientalis genome assembly methods using nanopore sequencing and analysis of variation between genomes.</title>
        <authorList>
            <person name="Yam J."/>
            <person name="Micallef M.L."/>
            <person name="Liu M."/>
            <person name="Djordjevic S.P."/>
            <person name="Bogema D.R."/>
            <person name="Jenkins C."/>
        </authorList>
    </citation>
    <scope>NUCLEOTIDE SEQUENCE</scope>
    <source>
        <strain evidence="7">Fish Creek</strain>
    </source>
</reference>
<dbReference type="EMBL" id="CP056065">
    <property type="protein sequence ID" value="UKJ88374.2"/>
    <property type="molecule type" value="Genomic_DNA"/>
</dbReference>
<keyword evidence="2" id="KW-0808">Transferase</keyword>
<name>A0A976QQ14_THEOR</name>
<dbReference type="GO" id="GO:0004674">
    <property type="term" value="F:protein serine/threonine kinase activity"/>
    <property type="evidence" value="ECO:0007669"/>
    <property type="project" value="UniProtKB-KW"/>
</dbReference>
<protein>
    <submittedName>
        <fullName evidence="7">Protein kinase</fullName>
    </submittedName>
</protein>
<keyword evidence="5" id="KW-0067">ATP-binding</keyword>
<dbReference type="Gene3D" id="1.10.510.10">
    <property type="entry name" value="Transferase(Phosphotransferase) domain 1"/>
    <property type="match status" value="1"/>
</dbReference>
<evidence type="ECO:0000256" key="1">
    <source>
        <dbReference type="ARBA" id="ARBA00022527"/>
    </source>
</evidence>
<dbReference type="AlphaFoldDB" id="A0A976QQ14"/>
<evidence type="ECO:0000313" key="7">
    <source>
        <dbReference type="EMBL" id="UKJ88374.2"/>
    </source>
</evidence>
<dbReference type="OrthoDB" id="193931at2759"/>
<dbReference type="Proteomes" id="UP000244803">
    <property type="component" value="Chromosome 1"/>
</dbReference>